<evidence type="ECO:0000256" key="2">
    <source>
        <dbReference type="ARBA" id="ARBA00022723"/>
    </source>
</evidence>
<feature type="domain" description="C2H2-type" evidence="11">
    <location>
        <begin position="16"/>
        <end position="46"/>
    </location>
</feature>
<dbReference type="Pfam" id="PF00096">
    <property type="entry name" value="zf-C2H2"/>
    <property type="match status" value="1"/>
</dbReference>
<feature type="compositionally biased region" description="Low complexity" evidence="10">
    <location>
        <begin position="194"/>
        <end position="208"/>
    </location>
</feature>
<evidence type="ECO:0000256" key="3">
    <source>
        <dbReference type="ARBA" id="ARBA00022737"/>
    </source>
</evidence>
<dbReference type="STRING" id="13706.A0A1X2HSX7"/>
<evidence type="ECO:0000313" key="12">
    <source>
        <dbReference type="EMBL" id="ORZ02676.1"/>
    </source>
</evidence>
<feature type="region of interest" description="Disordered" evidence="10">
    <location>
        <begin position="194"/>
        <end position="216"/>
    </location>
</feature>
<dbReference type="GO" id="GO:0008270">
    <property type="term" value="F:zinc ion binding"/>
    <property type="evidence" value="ECO:0007669"/>
    <property type="project" value="UniProtKB-KW"/>
</dbReference>
<dbReference type="FunFam" id="3.30.160.60:FF:002343">
    <property type="entry name" value="Zinc finger protein 33A"/>
    <property type="match status" value="1"/>
</dbReference>
<evidence type="ECO:0000256" key="8">
    <source>
        <dbReference type="ARBA" id="ARBA00023242"/>
    </source>
</evidence>
<reference evidence="12 13" key="1">
    <citation type="submission" date="2016-07" db="EMBL/GenBank/DDBJ databases">
        <title>Pervasive Adenine N6-methylation of Active Genes in Fungi.</title>
        <authorList>
            <consortium name="DOE Joint Genome Institute"/>
            <person name="Mondo S.J."/>
            <person name="Dannebaum R.O."/>
            <person name="Kuo R.C."/>
            <person name="Labutti K."/>
            <person name="Haridas S."/>
            <person name="Kuo A."/>
            <person name="Salamov A."/>
            <person name="Ahrendt S.R."/>
            <person name="Lipzen A."/>
            <person name="Sullivan W."/>
            <person name="Andreopoulos W.B."/>
            <person name="Clum A."/>
            <person name="Lindquist E."/>
            <person name="Daum C."/>
            <person name="Ramamoorthy G.K."/>
            <person name="Gryganskyi A."/>
            <person name="Culley D."/>
            <person name="Magnuson J.K."/>
            <person name="James T.Y."/>
            <person name="O'Malley M.A."/>
            <person name="Stajich J.E."/>
            <person name="Spatafora J.W."/>
            <person name="Visel A."/>
            <person name="Grigoriev I.V."/>
        </authorList>
    </citation>
    <scope>NUCLEOTIDE SEQUENCE [LARGE SCALE GENOMIC DNA]</scope>
    <source>
        <strain evidence="12 13">NRRL 2496</strain>
    </source>
</reference>
<dbReference type="InParanoid" id="A0A1X2HSX7"/>
<dbReference type="AlphaFoldDB" id="A0A1X2HSX7"/>
<evidence type="ECO:0000256" key="9">
    <source>
        <dbReference type="PROSITE-ProRule" id="PRU00042"/>
    </source>
</evidence>
<accession>A0A1X2HSX7</accession>
<evidence type="ECO:0000313" key="13">
    <source>
        <dbReference type="Proteomes" id="UP000242180"/>
    </source>
</evidence>
<dbReference type="OrthoDB" id="10018191at2759"/>
<dbReference type="InterPro" id="IPR013087">
    <property type="entry name" value="Znf_C2H2_type"/>
</dbReference>
<dbReference type="PROSITE" id="PS00028">
    <property type="entry name" value="ZINC_FINGER_C2H2_1"/>
    <property type="match status" value="1"/>
</dbReference>
<dbReference type="GO" id="GO:0005634">
    <property type="term" value="C:nucleus"/>
    <property type="evidence" value="ECO:0007669"/>
    <property type="project" value="UniProtKB-SubCell"/>
</dbReference>
<gene>
    <name evidence="12" type="ORF">BCR43DRAFT_500680</name>
</gene>
<dbReference type="SMART" id="SM00355">
    <property type="entry name" value="ZnF_C2H2"/>
    <property type="match status" value="2"/>
</dbReference>
<name>A0A1X2HSX7_SYNRA</name>
<evidence type="ECO:0000256" key="5">
    <source>
        <dbReference type="ARBA" id="ARBA00022833"/>
    </source>
</evidence>
<comment type="subcellular location">
    <subcellularLocation>
        <location evidence="1">Nucleus</location>
    </subcellularLocation>
</comment>
<keyword evidence="5" id="KW-0862">Zinc</keyword>
<sequence>MPPKSSARRRSEPKLFRCTGFGDCNMVFTRSEHLARHARKHTGEYKKPFRCIVPGCERMFSRFDNMMQHTRTHDRSQRKQKSAPKTHSSSSDLPAAEYAPYREPSPYQESYQPPPPQQQQRRHSMIQTLTLPPVLPPTNSPSVPTTPQGYTSSSSYFGHVPPPPPPSFGHMSPVSPVRTRRLSSMDLQLPIQGLTLSTASGSSTTNSSGDEDNMTDENVDVTSDEYEALQGIGKFHTHVSLNEDPMQSSNSPNIASQLHMFRHHGMPVPESYQRPSRQMQ</sequence>
<dbReference type="SUPFAM" id="SSF57667">
    <property type="entry name" value="beta-beta-alpha zinc fingers"/>
    <property type="match status" value="1"/>
</dbReference>
<keyword evidence="8" id="KW-0539">Nucleus</keyword>
<protein>
    <recommendedName>
        <fullName evidence="11">C2H2-type domain-containing protein</fullName>
    </recommendedName>
</protein>
<proteinExistence type="predicted"/>
<dbReference type="GO" id="GO:0005737">
    <property type="term" value="C:cytoplasm"/>
    <property type="evidence" value="ECO:0007669"/>
    <property type="project" value="TreeGrafter"/>
</dbReference>
<feature type="region of interest" description="Disordered" evidence="10">
    <location>
        <begin position="69"/>
        <end position="178"/>
    </location>
</feature>
<dbReference type="PROSITE" id="PS50157">
    <property type="entry name" value="ZINC_FINGER_C2H2_2"/>
    <property type="match status" value="2"/>
</dbReference>
<evidence type="ECO:0000256" key="10">
    <source>
        <dbReference type="SAM" id="MobiDB-lite"/>
    </source>
</evidence>
<comment type="caution">
    <text evidence="12">The sequence shown here is derived from an EMBL/GenBank/DDBJ whole genome shotgun (WGS) entry which is preliminary data.</text>
</comment>
<dbReference type="InterPro" id="IPR051007">
    <property type="entry name" value="creA/MIG_C2H2-ZnF"/>
</dbReference>
<dbReference type="GO" id="GO:0000433">
    <property type="term" value="P:carbon catabolite repression of transcription from RNA polymerase II promoter by glucose"/>
    <property type="evidence" value="ECO:0007669"/>
    <property type="project" value="TreeGrafter"/>
</dbReference>
<dbReference type="Proteomes" id="UP000242180">
    <property type="component" value="Unassembled WGS sequence"/>
</dbReference>
<dbReference type="GO" id="GO:0000978">
    <property type="term" value="F:RNA polymerase II cis-regulatory region sequence-specific DNA binding"/>
    <property type="evidence" value="ECO:0007669"/>
    <property type="project" value="TreeGrafter"/>
</dbReference>
<keyword evidence="2" id="KW-0479">Metal-binding</keyword>
<evidence type="ECO:0000259" key="11">
    <source>
        <dbReference type="PROSITE" id="PS50157"/>
    </source>
</evidence>
<keyword evidence="6" id="KW-0805">Transcription regulation</keyword>
<evidence type="ECO:0000256" key="1">
    <source>
        <dbReference type="ARBA" id="ARBA00004123"/>
    </source>
</evidence>
<keyword evidence="7" id="KW-0804">Transcription</keyword>
<keyword evidence="13" id="KW-1185">Reference proteome</keyword>
<dbReference type="InterPro" id="IPR036236">
    <property type="entry name" value="Znf_C2H2_sf"/>
</dbReference>
<dbReference type="PANTHER" id="PTHR47428">
    <property type="entry name" value="REGULATORY PROTEIN MIG1-RELATED"/>
    <property type="match status" value="1"/>
</dbReference>
<feature type="domain" description="C2H2-type" evidence="11">
    <location>
        <begin position="49"/>
        <end position="78"/>
    </location>
</feature>
<organism evidence="12 13">
    <name type="scientific">Syncephalastrum racemosum</name>
    <name type="common">Filamentous fungus</name>
    <dbReference type="NCBI Taxonomy" id="13706"/>
    <lineage>
        <taxon>Eukaryota</taxon>
        <taxon>Fungi</taxon>
        <taxon>Fungi incertae sedis</taxon>
        <taxon>Mucoromycota</taxon>
        <taxon>Mucoromycotina</taxon>
        <taxon>Mucoromycetes</taxon>
        <taxon>Mucorales</taxon>
        <taxon>Syncephalastraceae</taxon>
        <taxon>Syncephalastrum</taxon>
    </lineage>
</organism>
<dbReference type="PANTHER" id="PTHR47428:SF2">
    <property type="entry name" value="ZINC FINGER PROTEIN RSV1"/>
    <property type="match status" value="1"/>
</dbReference>
<keyword evidence="4 9" id="KW-0863">Zinc-finger</keyword>
<evidence type="ECO:0000256" key="6">
    <source>
        <dbReference type="ARBA" id="ARBA00023015"/>
    </source>
</evidence>
<evidence type="ECO:0000256" key="7">
    <source>
        <dbReference type="ARBA" id="ARBA00023163"/>
    </source>
</evidence>
<dbReference type="OMA" id="DSPEEPW"/>
<evidence type="ECO:0000256" key="4">
    <source>
        <dbReference type="ARBA" id="ARBA00022771"/>
    </source>
</evidence>
<dbReference type="Gene3D" id="3.30.160.60">
    <property type="entry name" value="Classic Zinc Finger"/>
    <property type="match status" value="2"/>
</dbReference>
<keyword evidence="3" id="KW-0677">Repeat</keyword>
<dbReference type="EMBL" id="MCGN01000001">
    <property type="protein sequence ID" value="ORZ02676.1"/>
    <property type="molecule type" value="Genomic_DNA"/>
</dbReference>